<comment type="similarity">
    <text evidence="14">Belongs to the major facilitator superfamily. Feline leukemia virus subgroup C receptor (TC 2.A.1.28.1) family.</text>
</comment>
<evidence type="ECO:0000256" key="11">
    <source>
        <dbReference type="ARBA" id="ARBA00035075"/>
    </source>
</evidence>
<feature type="transmembrane region" description="Helical" evidence="18">
    <location>
        <begin position="145"/>
        <end position="166"/>
    </location>
</feature>
<dbReference type="InterPro" id="IPR049680">
    <property type="entry name" value="FLVCR1-2_SLC49-like"/>
</dbReference>
<dbReference type="GO" id="GO:0043249">
    <property type="term" value="P:erythrocyte maturation"/>
    <property type="evidence" value="ECO:0007669"/>
    <property type="project" value="UniProtKB-KW"/>
</dbReference>
<comment type="catalytic activity">
    <reaction evidence="12">
        <text>choline(out) = choline(in)</text>
        <dbReference type="Rhea" id="RHEA:32751"/>
        <dbReference type="ChEBI" id="CHEBI:15354"/>
    </reaction>
</comment>
<evidence type="ECO:0000256" key="7">
    <source>
        <dbReference type="ARBA" id="ARBA00023057"/>
    </source>
</evidence>
<evidence type="ECO:0000256" key="9">
    <source>
        <dbReference type="ARBA" id="ARBA00023170"/>
    </source>
</evidence>
<proteinExistence type="inferred from homology"/>
<evidence type="ECO:0000256" key="13">
    <source>
        <dbReference type="ARBA" id="ARBA00045087"/>
    </source>
</evidence>
<keyword evidence="9" id="KW-0675">Receptor</keyword>
<evidence type="ECO:0000256" key="12">
    <source>
        <dbReference type="ARBA" id="ARBA00036811"/>
    </source>
</evidence>
<evidence type="ECO:0000313" key="20">
    <source>
        <dbReference type="EMBL" id="PNF35090.1"/>
    </source>
</evidence>
<dbReference type="EMBL" id="NEVH01007828">
    <property type="protein sequence ID" value="PNF35091.1"/>
    <property type="molecule type" value="Genomic_DNA"/>
</dbReference>
<keyword evidence="3" id="KW-1003">Cell membrane</keyword>
<dbReference type="CDD" id="cd17398">
    <property type="entry name" value="MFS_FLVCR_like"/>
    <property type="match status" value="1"/>
</dbReference>
<evidence type="ECO:0000313" key="21">
    <source>
        <dbReference type="Proteomes" id="UP000235965"/>
    </source>
</evidence>
<keyword evidence="10" id="KW-0325">Glycoprotein</keyword>
<evidence type="ECO:0000256" key="4">
    <source>
        <dbReference type="ARBA" id="ARBA00022553"/>
    </source>
</evidence>
<evidence type="ECO:0000256" key="3">
    <source>
        <dbReference type="ARBA" id="ARBA00022475"/>
    </source>
</evidence>
<keyword evidence="8 18" id="KW-0472">Membrane</keyword>
<comment type="caution">
    <text evidence="20">The sequence shown here is derived from an EMBL/GenBank/DDBJ whole genome shotgun (WGS) entry which is preliminary data.</text>
</comment>
<evidence type="ECO:0000256" key="15">
    <source>
        <dbReference type="ARBA" id="ARBA00060240"/>
    </source>
</evidence>
<dbReference type="InterPro" id="IPR020846">
    <property type="entry name" value="MFS_dom"/>
</dbReference>
<dbReference type="GO" id="GO:0005886">
    <property type="term" value="C:plasma membrane"/>
    <property type="evidence" value="ECO:0007669"/>
    <property type="project" value="UniProtKB-SubCell"/>
</dbReference>
<evidence type="ECO:0000259" key="19">
    <source>
        <dbReference type="PROSITE" id="PS50850"/>
    </source>
</evidence>
<feature type="domain" description="Major facilitator superfamily (MFS) profile" evidence="19">
    <location>
        <begin position="21"/>
        <end position="432"/>
    </location>
</feature>
<keyword evidence="5 18" id="KW-0812">Transmembrane</keyword>
<feature type="transmembrane region" description="Helical" evidence="18">
    <location>
        <begin position="288"/>
        <end position="307"/>
    </location>
</feature>
<evidence type="ECO:0000256" key="14">
    <source>
        <dbReference type="ARBA" id="ARBA00046338"/>
    </source>
</evidence>
<evidence type="ECO:0000256" key="16">
    <source>
        <dbReference type="ARBA" id="ARBA00068050"/>
    </source>
</evidence>
<dbReference type="PANTHER" id="PTHR10924">
    <property type="entry name" value="MAJOR FACILITATOR SUPERFAMILY PROTEIN-RELATED"/>
    <property type="match status" value="1"/>
</dbReference>
<dbReference type="GO" id="GO:0031966">
    <property type="term" value="C:mitochondrial membrane"/>
    <property type="evidence" value="ECO:0007669"/>
    <property type="project" value="UniProtKB-ARBA"/>
</dbReference>
<dbReference type="InterPro" id="IPR036259">
    <property type="entry name" value="MFS_trans_sf"/>
</dbReference>
<reference evidence="20 21" key="1">
    <citation type="submission" date="2017-12" db="EMBL/GenBank/DDBJ databases">
        <title>Hemimetabolous genomes reveal molecular basis of termite eusociality.</title>
        <authorList>
            <person name="Harrison M.C."/>
            <person name="Jongepier E."/>
            <person name="Robertson H.M."/>
            <person name="Arning N."/>
            <person name="Bitard-Feildel T."/>
            <person name="Chao H."/>
            <person name="Childers C.P."/>
            <person name="Dinh H."/>
            <person name="Doddapaneni H."/>
            <person name="Dugan S."/>
            <person name="Gowin J."/>
            <person name="Greiner C."/>
            <person name="Han Y."/>
            <person name="Hu H."/>
            <person name="Hughes D.S.T."/>
            <person name="Huylmans A.-K."/>
            <person name="Kemena C."/>
            <person name="Kremer L.P.M."/>
            <person name="Lee S.L."/>
            <person name="Lopez-Ezquerra A."/>
            <person name="Mallet L."/>
            <person name="Monroy-Kuhn J.M."/>
            <person name="Moser A."/>
            <person name="Murali S.C."/>
            <person name="Muzny D.M."/>
            <person name="Otani S."/>
            <person name="Piulachs M.-D."/>
            <person name="Poelchau M."/>
            <person name="Qu J."/>
            <person name="Schaub F."/>
            <person name="Wada-Katsumata A."/>
            <person name="Worley K.C."/>
            <person name="Xie Q."/>
            <person name="Ylla G."/>
            <person name="Poulsen M."/>
            <person name="Gibbs R.A."/>
            <person name="Schal C."/>
            <person name="Richards S."/>
            <person name="Belles X."/>
            <person name="Korb J."/>
            <person name="Bornberg-Bauer E."/>
        </authorList>
    </citation>
    <scope>NUCLEOTIDE SEQUENCE [LARGE SCALE GENOMIC DNA]</scope>
    <source>
        <tissue evidence="20">Whole body</tissue>
    </source>
</reference>
<feature type="transmembrane region" description="Helical" evidence="18">
    <location>
        <begin position="381"/>
        <end position="401"/>
    </location>
</feature>
<dbReference type="PROSITE" id="PS50850">
    <property type="entry name" value="MFS"/>
    <property type="match status" value="1"/>
</dbReference>
<feature type="transmembrane region" description="Helical" evidence="18">
    <location>
        <begin position="250"/>
        <end position="268"/>
    </location>
</feature>
<dbReference type="SUPFAM" id="SSF103473">
    <property type="entry name" value="MFS general substrate transporter"/>
    <property type="match status" value="1"/>
</dbReference>
<evidence type="ECO:0000256" key="5">
    <source>
        <dbReference type="ARBA" id="ARBA00022692"/>
    </source>
</evidence>
<dbReference type="Pfam" id="PF07690">
    <property type="entry name" value="MFS_1"/>
    <property type="match status" value="1"/>
</dbReference>
<keyword evidence="4" id="KW-0597">Phosphoprotein</keyword>
<evidence type="ECO:0000256" key="10">
    <source>
        <dbReference type="ARBA" id="ARBA00023180"/>
    </source>
</evidence>
<feature type="transmembrane region" description="Helical" evidence="18">
    <location>
        <begin position="86"/>
        <end position="105"/>
    </location>
</feature>
<comment type="function">
    <text evidence="15">Uniporter that mediates the transport of extracellular choline and ethanolamine into cells, thereby playing a key role in phospholipid biosynthesis. Choline and ethanolamine are the precursors of phosphatidylcholine and phosphatidylethanolamine, respectively, the two most abundant phospholipids. Transport is not coupled with proton transport and is exclusively driven by the choline (or ethanolamine) gradient across the plasma membrane. Also acts as a heme b transporter that mediates heme efflux from the cytoplasm to the extracellular compartment.</text>
</comment>
<gene>
    <name evidence="20" type="ORF">B7P43_G09474</name>
</gene>
<evidence type="ECO:0000256" key="18">
    <source>
        <dbReference type="SAM" id="Phobius"/>
    </source>
</evidence>
<feature type="transmembrane region" description="Helical" evidence="18">
    <location>
        <begin position="319"/>
        <end position="336"/>
    </location>
</feature>
<evidence type="ECO:0000256" key="1">
    <source>
        <dbReference type="ARBA" id="ARBA00004651"/>
    </source>
</evidence>
<evidence type="ECO:0000256" key="6">
    <source>
        <dbReference type="ARBA" id="ARBA00022989"/>
    </source>
</evidence>
<dbReference type="Gene3D" id="1.20.1250.20">
    <property type="entry name" value="MFS general substrate transporter like domains"/>
    <property type="match status" value="1"/>
</dbReference>
<evidence type="ECO:0000256" key="8">
    <source>
        <dbReference type="ARBA" id="ARBA00023136"/>
    </source>
</evidence>
<feature type="transmembrane region" description="Helical" evidence="18">
    <location>
        <begin position="111"/>
        <end position="133"/>
    </location>
</feature>
<name>A0A2J7R2M7_9NEOP</name>
<dbReference type="OrthoDB" id="422206at2759"/>
<dbReference type="Proteomes" id="UP000235965">
    <property type="component" value="Unassembled WGS sequence"/>
</dbReference>
<keyword evidence="7" id="KW-0265">Erythrocyte maturation</keyword>
<sequence>MPEQETAAPRQCRQYRRRWLMLAIFVLCSTANSMHWLQYSIIANIMTRYYHVSNVAINWTSMIYMVCYIPFVFPASWVLDRKGLRVTLLSGAALMTTGAWLKVLSASPDSFYLAFLGQALVGTAQIFILGVPARLAAVWFGPKQVSTACALGVFGNQVGVALGFLIPPEVVGNHEQLEDIGHDLKILYYGMATGPSIILCLVLFFFQKEPPLPPSPAQATLRCQVPITDKTADRQTYLQSLKSLLTNRNFVLLLLSYGINVAVFYVVSTLLNQIVLLHFAEAEEDAGRIGLTIVLAGVVGSVTGGIILDKTHRFKECTLVVYFMGLAGMLAFTFTLTLGHIWVIYLTGGFLGFFMTGYLGIGYEFAAELTYPIPEGTSSGLLNVSSEVFGVIFTLTGGEMLDAHGDMATNCTLTALLLAGLSMTLLIEGKALKRQAAVALRRSHAHLEQEEILTTQT</sequence>
<keyword evidence="21" id="KW-1185">Reference proteome</keyword>
<dbReference type="GO" id="GO:0006783">
    <property type="term" value="P:heme biosynthetic process"/>
    <property type="evidence" value="ECO:0007669"/>
    <property type="project" value="UniProtKB-ARBA"/>
</dbReference>
<evidence type="ECO:0000256" key="2">
    <source>
        <dbReference type="ARBA" id="ARBA00022448"/>
    </source>
</evidence>
<feature type="transmembrane region" description="Helical" evidence="18">
    <location>
        <begin position="19"/>
        <end position="37"/>
    </location>
</feature>
<dbReference type="GO" id="GO:0020037">
    <property type="term" value="F:heme binding"/>
    <property type="evidence" value="ECO:0007669"/>
    <property type="project" value="TreeGrafter"/>
</dbReference>
<comment type="catalytic activity">
    <reaction evidence="13">
        <text>ethanolamine(in) = ethanolamine(out)</text>
        <dbReference type="Rhea" id="RHEA:32747"/>
        <dbReference type="ChEBI" id="CHEBI:57603"/>
    </reaction>
</comment>
<evidence type="ECO:0000256" key="17">
    <source>
        <dbReference type="ARBA" id="ARBA00080886"/>
    </source>
</evidence>
<feature type="transmembrane region" description="Helical" evidence="18">
    <location>
        <begin position="57"/>
        <end position="79"/>
    </location>
</feature>
<keyword evidence="2" id="KW-0813">Transport</keyword>
<organism evidence="20 21">
    <name type="scientific">Cryptotermes secundus</name>
    <dbReference type="NCBI Taxonomy" id="105785"/>
    <lineage>
        <taxon>Eukaryota</taxon>
        <taxon>Metazoa</taxon>
        <taxon>Ecdysozoa</taxon>
        <taxon>Arthropoda</taxon>
        <taxon>Hexapoda</taxon>
        <taxon>Insecta</taxon>
        <taxon>Pterygota</taxon>
        <taxon>Neoptera</taxon>
        <taxon>Polyneoptera</taxon>
        <taxon>Dictyoptera</taxon>
        <taxon>Blattodea</taxon>
        <taxon>Blattoidea</taxon>
        <taxon>Termitoidae</taxon>
        <taxon>Kalotermitidae</taxon>
        <taxon>Cryptotermitinae</taxon>
        <taxon>Cryptotermes</taxon>
    </lineage>
</organism>
<dbReference type="PANTHER" id="PTHR10924:SF4">
    <property type="entry name" value="GH15861P"/>
    <property type="match status" value="1"/>
</dbReference>
<dbReference type="FunFam" id="1.20.1250.20:FF:000184">
    <property type="entry name" value="Feline leukemia virus subgroup C receptor-related protein 1"/>
    <property type="match status" value="1"/>
</dbReference>
<protein>
    <recommendedName>
        <fullName evidence="16">Choline/ethanolamine transporter FLVCR1</fullName>
    </recommendedName>
    <alternativeName>
        <fullName evidence="17">Heme transporter FLVCR1</fullName>
    </alternativeName>
</protein>
<dbReference type="InParanoid" id="A0A2J7R2M7"/>
<dbReference type="GO" id="GO:0015232">
    <property type="term" value="F:heme transmembrane transporter activity"/>
    <property type="evidence" value="ECO:0007669"/>
    <property type="project" value="UniProtKB-ARBA"/>
</dbReference>
<accession>A0A2J7R2M7</accession>
<comment type="subcellular location">
    <subcellularLocation>
        <location evidence="1">Cell membrane</location>
        <topology evidence="1">Multi-pass membrane protein</topology>
    </subcellularLocation>
</comment>
<feature type="transmembrane region" description="Helical" evidence="18">
    <location>
        <begin position="342"/>
        <end position="361"/>
    </location>
</feature>
<feature type="transmembrane region" description="Helical" evidence="18">
    <location>
        <begin position="186"/>
        <end position="206"/>
    </location>
</feature>
<feature type="transmembrane region" description="Helical" evidence="18">
    <location>
        <begin position="407"/>
        <end position="427"/>
    </location>
</feature>
<dbReference type="FunCoup" id="A0A2J7R2M7">
    <property type="interactions" value="233"/>
</dbReference>
<dbReference type="GO" id="GO:0097037">
    <property type="term" value="P:heme export"/>
    <property type="evidence" value="ECO:0007669"/>
    <property type="project" value="TreeGrafter"/>
</dbReference>
<dbReference type="InterPro" id="IPR011701">
    <property type="entry name" value="MFS"/>
</dbReference>
<dbReference type="EMBL" id="NEVH01007828">
    <property type="protein sequence ID" value="PNF35090.1"/>
    <property type="molecule type" value="Genomic_DNA"/>
</dbReference>
<dbReference type="AlphaFoldDB" id="A0A2J7R2M7"/>
<comment type="catalytic activity">
    <reaction evidence="11">
        <text>heme b(in) = heme b(out)</text>
        <dbReference type="Rhea" id="RHEA:75443"/>
        <dbReference type="ChEBI" id="CHEBI:60344"/>
    </reaction>
</comment>
<keyword evidence="6 18" id="KW-1133">Transmembrane helix</keyword>